<dbReference type="AlphaFoldDB" id="A0A9W6U6U7"/>
<keyword evidence="3" id="KW-1185">Reference proteome</keyword>
<feature type="region of interest" description="Disordered" evidence="1">
    <location>
        <begin position="109"/>
        <end position="129"/>
    </location>
</feature>
<sequence length="129" mass="13860">MEKPFKQLWHELCKLGWKARPPLGLCKDHRYVRPGKSGQGVEAIDFFTGEDALKKYGWMQFGIPVAATESAAAASISAAATTSPPAPGTTTPAALVTAVTLWAQRVSTERVGTATSNFRVGKTSPDQKR</sequence>
<organism evidence="2 3">
    <name type="scientific">Phytophthora fragariaefolia</name>
    <dbReference type="NCBI Taxonomy" id="1490495"/>
    <lineage>
        <taxon>Eukaryota</taxon>
        <taxon>Sar</taxon>
        <taxon>Stramenopiles</taxon>
        <taxon>Oomycota</taxon>
        <taxon>Peronosporomycetes</taxon>
        <taxon>Peronosporales</taxon>
        <taxon>Peronosporaceae</taxon>
        <taxon>Phytophthora</taxon>
    </lineage>
</organism>
<gene>
    <name evidence="2" type="ORF">Pfra01_000531800</name>
</gene>
<dbReference type="Proteomes" id="UP001165121">
    <property type="component" value="Unassembled WGS sequence"/>
</dbReference>
<evidence type="ECO:0000313" key="3">
    <source>
        <dbReference type="Proteomes" id="UP001165121"/>
    </source>
</evidence>
<dbReference type="EMBL" id="BSXT01000428">
    <property type="protein sequence ID" value="GMF27149.1"/>
    <property type="molecule type" value="Genomic_DNA"/>
</dbReference>
<reference evidence="2" key="1">
    <citation type="submission" date="2023-04" db="EMBL/GenBank/DDBJ databases">
        <title>Phytophthora fragariaefolia NBRC 109709.</title>
        <authorList>
            <person name="Ichikawa N."/>
            <person name="Sato H."/>
            <person name="Tonouchi N."/>
        </authorList>
    </citation>
    <scope>NUCLEOTIDE SEQUENCE</scope>
    <source>
        <strain evidence="2">NBRC 109709</strain>
    </source>
</reference>
<accession>A0A9W6U6U7</accession>
<protein>
    <submittedName>
        <fullName evidence="2">Unnamed protein product</fullName>
    </submittedName>
</protein>
<comment type="caution">
    <text evidence="2">The sequence shown here is derived from an EMBL/GenBank/DDBJ whole genome shotgun (WGS) entry which is preliminary data.</text>
</comment>
<name>A0A9W6U6U7_9STRA</name>
<proteinExistence type="predicted"/>
<dbReference type="OrthoDB" id="128905at2759"/>
<evidence type="ECO:0000256" key="1">
    <source>
        <dbReference type="SAM" id="MobiDB-lite"/>
    </source>
</evidence>
<evidence type="ECO:0000313" key="2">
    <source>
        <dbReference type="EMBL" id="GMF27149.1"/>
    </source>
</evidence>